<dbReference type="PROSITE" id="PS50181">
    <property type="entry name" value="FBOX"/>
    <property type="match status" value="1"/>
</dbReference>
<dbReference type="EMBL" id="KP136319">
    <property type="protein sequence ID" value="AJF97897.1"/>
    <property type="molecule type" value="Genomic_DNA"/>
</dbReference>
<evidence type="ECO:0000259" key="1">
    <source>
        <dbReference type="PROSITE" id="PS50181"/>
    </source>
</evidence>
<feature type="domain" description="F-box" evidence="1">
    <location>
        <begin position="33"/>
        <end position="82"/>
    </location>
</feature>
<organism evidence="2 3">
    <name type="scientific">Pandoravirus inopinatum</name>
    <dbReference type="NCBI Taxonomy" id="1605721"/>
    <lineage>
        <taxon>Viruses</taxon>
        <taxon>Pandoravirus</taxon>
    </lineage>
</organism>
<sequence length="364" mass="40014">MNHDKDLQGDHDNDGDHDIMAVAEEEEDDSLAPLTLPSLPLDVLAYVCSFLTTYELTRLMATSTEIASVVLALGVSRPTRDLPTCPTEGPLRGIYVSQYMDAAGRPCHRAWRVVHPASAPTQRLYARRVAPLGLPAMLPLSVPRGAWCLPRPPFAQLAADLVMCFALVGTGRMQPFLPIAAAILSEPLLPGTLVSVQGDAHAYSVASYADVFCHMERMEATHARAIPRRWDYFAQEPLRDPRASRRALTVPAMWSFVSRNRLINNFPPPPSLSVPGAPTPCLHYCHYGVLSEEEEGIRHFFIPNKGRLKPNSCLDVVVVIAQKSSGLVDALGRIMLTLGASMGKKCKKKDTSTLSVFLSYFFYS</sequence>
<dbReference type="Proteomes" id="UP000202511">
    <property type="component" value="Segment"/>
</dbReference>
<proteinExistence type="predicted"/>
<dbReference type="InterPro" id="IPR001810">
    <property type="entry name" value="F-box_dom"/>
</dbReference>
<evidence type="ECO:0000313" key="3">
    <source>
        <dbReference type="Proteomes" id="UP000202511"/>
    </source>
</evidence>
<protein>
    <recommendedName>
        <fullName evidence="1">F-box domain-containing protein</fullName>
    </recommendedName>
</protein>
<dbReference type="KEGG" id="vg:23462814"/>
<name>A0A0B5JDT0_9VIRU</name>
<evidence type="ECO:0000313" key="2">
    <source>
        <dbReference type="EMBL" id="AJF97897.1"/>
    </source>
</evidence>
<reference evidence="2 3" key="1">
    <citation type="journal article" date="2015" name="Parasitol. Res.">
        <title>Viruses in close associations with free-living amoebae.</title>
        <authorList>
            <person name="Scheid P."/>
        </authorList>
    </citation>
    <scope>NUCLEOTIDE SEQUENCE [LARGE SCALE GENOMIC DNA]</scope>
    <source>
        <strain evidence="2">KlaHel</strain>
    </source>
</reference>
<dbReference type="GeneID" id="23462814"/>
<dbReference type="RefSeq" id="YP_009120132.1">
    <property type="nucleotide sequence ID" value="NC_026440.1"/>
</dbReference>
<accession>A0A0B5JDT0</accession>